<evidence type="ECO:0000256" key="3">
    <source>
        <dbReference type="ARBA" id="ARBA00022527"/>
    </source>
</evidence>
<dbReference type="Pfam" id="PF00069">
    <property type="entry name" value="Pkinase"/>
    <property type="match status" value="1"/>
</dbReference>
<dbReference type="Proteomes" id="UP000694257">
    <property type="component" value="Chromosome"/>
</dbReference>
<feature type="region of interest" description="Disordered" evidence="10">
    <location>
        <begin position="1"/>
        <end position="52"/>
    </location>
</feature>
<dbReference type="RefSeq" id="WP_218477327.1">
    <property type="nucleotide sequence ID" value="NZ_BAABJN010000015.1"/>
</dbReference>
<comment type="catalytic activity">
    <reaction evidence="8">
        <text>L-threonyl-[protein] + ATP = O-phospho-L-threonyl-[protein] + ADP + H(+)</text>
        <dbReference type="Rhea" id="RHEA:46608"/>
        <dbReference type="Rhea" id="RHEA-COMP:11060"/>
        <dbReference type="Rhea" id="RHEA-COMP:11605"/>
        <dbReference type="ChEBI" id="CHEBI:15378"/>
        <dbReference type="ChEBI" id="CHEBI:30013"/>
        <dbReference type="ChEBI" id="CHEBI:30616"/>
        <dbReference type="ChEBI" id="CHEBI:61977"/>
        <dbReference type="ChEBI" id="CHEBI:456216"/>
        <dbReference type="EC" id="2.7.11.1"/>
    </reaction>
</comment>
<evidence type="ECO:0000256" key="5">
    <source>
        <dbReference type="ARBA" id="ARBA00022741"/>
    </source>
</evidence>
<dbReference type="PROSITE" id="PS50011">
    <property type="entry name" value="PROTEIN_KINASE_DOM"/>
    <property type="match status" value="1"/>
</dbReference>
<dbReference type="GO" id="GO:0016301">
    <property type="term" value="F:kinase activity"/>
    <property type="evidence" value="ECO:0007669"/>
    <property type="project" value="UniProtKB-KW"/>
</dbReference>
<dbReference type="SMART" id="SM00220">
    <property type="entry name" value="S_TKc"/>
    <property type="match status" value="1"/>
</dbReference>
<organism evidence="12 13">
    <name type="scientific">Nocardia iowensis</name>
    <dbReference type="NCBI Taxonomy" id="204891"/>
    <lineage>
        <taxon>Bacteria</taxon>
        <taxon>Bacillati</taxon>
        <taxon>Actinomycetota</taxon>
        <taxon>Actinomycetes</taxon>
        <taxon>Mycobacteriales</taxon>
        <taxon>Nocardiaceae</taxon>
        <taxon>Nocardia</taxon>
    </lineage>
</organism>
<keyword evidence="5" id="KW-0547">Nucleotide-binding</keyword>
<dbReference type="PROSITE" id="PS00108">
    <property type="entry name" value="PROTEIN_KINASE_ST"/>
    <property type="match status" value="1"/>
</dbReference>
<dbReference type="InterPro" id="IPR000719">
    <property type="entry name" value="Prot_kinase_dom"/>
</dbReference>
<evidence type="ECO:0000256" key="9">
    <source>
        <dbReference type="ARBA" id="ARBA00048679"/>
    </source>
</evidence>
<sequence length="799" mass="87006">MAEDSGATADPLPHPWADRRTRGTEPPRRMAHPWATRRGVTIEASVSPPGPLVAVPTTDAGRSTGPMPDPGWTMVTQVGTGVAESEAGSGRTARSRPSVRRLAAGLVAMPKVASVDPLDAVLSVPEVPETKRFCWKCHAPVGRTTGTESGAVTGACPQCGSPFNFRPTLEPGEVVAGQYEVQGCLAHGGLGWIYLAIDRNVSDRWVVLKGLQNPLDFEAHVVALAERQFLSEVAYSGVVKIYNFVRHRSNREIPDGYIVMEYVGGQSLKKLLDQHAPGRIPVAEAIACLMEVLPALDYLHSFGLAYNDLKPDNIMVTGDEVKLIDLGAVAAFDSFGSIYGTPGYQAPEITKTGPTVATDIYTAGRTLAALILELPKDDMGHYRIGIPAPEKEPLLLRHPSLHRLLLRATDRDPLRRFPSAYAMHSQLAGVLRTVLAVETGREHPQVSVEFGALRGDFGIDTLIGQTDGMVDGIHRTPMLAAADVVAALPVPLIDSEDPSVDLLSPLQYGDSLRALDGLRRLRDRIDARTIAAPESFELESGLIEVRAQLDLGSSARAREVLAGLRARYGHDWRLAWYTAMVALLDGSPERAFRHFDRVYTILPGEIAPVLALAATAELVLHHPRESAQRERWQRLSREFYRAVWQTNHGVVSAAFGLARLLAAEGDSPGAVTALEGVPQGSRAYGMARMTSCLLRLARPITDVSEGDLSDVSNCLAALREEPRALQLQVILLGAALEWLRARGRTVVADAEVLGFPMTQRGLCEGLEIRLRTLARAAPHRLHRYRLVDLANYVRPRSRW</sequence>
<dbReference type="CDD" id="cd14014">
    <property type="entry name" value="STKc_PknB_like"/>
    <property type="match status" value="1"/>
</dbReference>
<evidence type="ECO:0000259" key="11">
    <source>
        <dbReference type="PROSITE" id="PS50011"/>
    </source>
</evidence>
<accession>A0ABX8RZW0</accession>
<feature type="compositionally biased region" description="Basic and acidic residues" evidence="10">
    <location>
        <begin position="16"/>
        <end position="28"/>
    </location>
</feature>
<dbReference type="PANTHER" id="PTHR24363">
    <property type="entry name" value="SERINE/THREONINE PROTEIN KINASE"/>
    <property type="match status" value="1"/>
</dbReference>
<dbReference type="InterPro" id="IPR008271">
    <property type="entry name" value="Ser/Thr_kinase_AS"/>
</dbReference>
<evidence type="ECO:0000256" key="7">
    <source>
        <dbReference type="ARBA" id="ARBA00022840"/>
    </source>
</evidence>
<dbReference type="PANTHER" id="PTHR24363:SF0">
    <property type="entry name" value="SERINE_THREONINE KINASE LIKE DOMAIN CONTAINING 1"/>
    <property type="match status" value="1"/>
</dbReference>
<keyword evidence="3" id="KW-0723">Serine/threonine-protein kinase</keyword>
<evidence type="ECO:0000256" key="10">
    <source>
        <dbReference type="SAM" id="MobiDB-lite"/>
    </source>
</evidence>
<dbReference type="EC" id="2.7.11.1" evidence="1"/>
<comment type="catalytic activity">
    <reaction evidence="9">
        <text>L-seryl-[protein] + ATP = O-phospho-L-seryl-[protein] + ADP + H(+)</text>
        <dbReference type="Rhea" id="RHEA:17989"/>
        <dbReference type="Rhea" id="RHEA-COMP:9863"/>
        <dbReference type="Rhea" id="RHEA-COMP:11604"/>
        <dbReference type="ChEBI" id="CHEBI:15378"/>
        <dbReference type="ChEBI" id="CHEBI:29999"/>
        <dbReference type="ChEBI" id="CHEBI:30616"/>
        <dbReference type="ChEBI" id="CHEBI:83421"/>
        <dbReference type="ChEBI" id="CHEBI:456216"/>
        <dbReference type="EC" id="2.7.11.1"/>
    </reaction>
</comment>
<evidence type="ECO:0000256" key="8">
    <source>
        <dbReference type="ARBA" id="ARBA00047899"/>
    </source>
</evidence>
<keyword evidence="7" id="KW-0067">ATP-binding</keyword>
<protein>
    <recommendedName>
        <fullName evidence="2">Serine/threonine-protein kinase PknG</fullName>
        <ecNumber evidence="1">2.7.11.1</ecNumber>
    </recommendedName>
</protein>
<keyword evidence="13" id="KW-1185">Reference proteome</keyword>
<evidence type="ECO:0000256" key="1">
    <source>
        <dbReference type="ARBA" id="ARBA00012513"/>
    </source>
</evidence>
<evidence type="ECO:0000313" key="12">
    <source>
        <dbReference type="EMBL" id="QXN94686.1"/>
    </source>
</evidence>
<dbReference type="Pfam" id="PF16918">
    <property type="entry name" value="PknG_TPR"/>
    <property type="match status" value="1"/>
</dbReference>
<keyword evidence="6 12" id="KW-0418">Kinase</keyword>
<reference evidence="12 13" key="1">
    <citation type="submission" date="2021-07" db="EMBL/GenBank/DDBJ databases">
        <title>Whole Genome Sequence of Nocardia Iowensis.</title>
        <authorList>
            <person name="Lamm A."/>
            <person name="Collins-Fairclough A.M."/>
            <person name="Bunk B."/>
            <person name="Sproer C."/>
        </authorList>
    </citation>
    <scope>NUCLEOTIDE SEQUENCE [LARGE SCALE GENOMIC DNA]</scope>
    <source>
        <strain evidence="12 13">NRRL 5646</strain>
    </source>
</reference>
<evidence type="ECO:0000256" key="2">
    <source>
        <dbReference type="ARBA" id="ARBA00014676"/>
    </source>
</evidence>
<evidence type="ECO:0000256" key="6">
    <source>
        <dbReference type="ARBA" id="ARBA00022777"/>
    </source>
</evidence>
<feature type="domain" description="Protein kinase" evidence="11">
    <location>
        <begin position="179"/>
        <end position="427"/>
    </location>
</feature>
<evidence type="ECO:0000313" key="13">
    <source>
        <dbReference type="Proteomes" id="UP000694257"/>
    </source>
</evidence>
<proteinExistence type="predicted"/>
<dbReference type="Pfam" id="PF16919">
    <property type="entry name" value="PknG_rubred"/>
    <property type="match status" value="1"/>
</dbReference>
<keyword evidence="4" id="KW-0808">Transferase</keyword>
<dbReference type="InterPro" id="IPR031634">
    <property type="entry name" value="PknG_rubred"/>
</dbReference>
<evidence type="ECO:0000256" key="4">
    <source>
        <dbReference type="ARBA" id="ARBA00022679"/>
    </source>
</evidence>
<dbReference type="InterPro" id="IPR031636">
    <property type="entry name" value="PknG_TPR"/>
</dbReference>
<dbReference type="EMBL" id="CP078145">
    <property type="protein sequence ID" value="QXN94686.1"/>
    <property type="molecule type" value="Genomic_DNA"/>
</dbReference>
<name>A0ABX8RZW0_NOCIO</name>
<gene>
    <name evidence="12" type="ORF">KV110_17490</name>
</gene>